<evidence type="ECO:0000313" key="2">
    <source>
        <dbReference type="EMBL" id="TFK36216.1"/>
    </source>
</evidence>
<accession>A0A5C3LVR7</accession>
<feature type="signal peptide" evidence="1">
    <location>
        <begin position="1"/>
        <end position="17"/>
    </location>
</feature>
<proteinExistence type="predicted"/>
<reference evidence="2 3" key="1">
    <citation type="journal article" date="2019" name="Nat. Ecol. Evol.">
        <title>Megaphylogeny resolves global patterns of mushroom evolution.</title>
        <authorList>
            <person name="Varga T."/>
            <person name="Krizsan K."/>
            <person name="Foldi C."/>
            <person name="Dima B."/>
            <person name="Sanchez-Garcia M."/>
            <person name="Sanchez-Ramirez S."/>
            <person name="Szollosi G.J."/>
            <person name="Szarkandi J.G."/>
            <person name="Papp V."/>
            <person name="Albert L."/>
            <person name="Andreopoulos W."/>
            <person name="Angelini C."/>
            <person name="Antonin V."/>
            <person name="Barry K.W."/>
            <person name="Bougher N.L."/>
            <person name="Buchanan P."/>
            <person name="Buyck B."/>
            <person name="Bense V."/>
            <person name="Catcheside P."/>
            <person name="Chovatia M."/>
            <person name="Cooper J."/>
            <person name="Damon W."/>
            <person name="Desjardin D."/>
            <person name="Finy P."/>
            <person name="Geml J."/>
            <person name="Haridas S."/>
            <person name="Hughes K."/>
            <person name="Justo A."/>
            <person name="Karasinski D."/>
            <person name="Kautmanova I."/>
            <person name="Kiss B."/>
            <person name="Kocsube S."/>
            <person name="Kotiranta H."/>
            <person name="LaButti K.M."/>
            <person name="Lechner B.E."/>
            <person name="Liimatainen K."/>
            <person name="Lipzen A."/>
            <person name="Lukacs Z."/>
            <person name="Mihaltcheva S."/>
            <person name="Morgado L.N."/>
            <person name="Niskanen T."/>
            <person name="Noordeloos M.E."/>
            <person name="Ohm R.A."/>
            <person name="Ortiz-Santana B."/>
            <person name="Ovrebo C."/>
            <person name="Racz N."/>
            <person name="Riley R."/>
            <person name="Savchenko A."/>
            <person name="Shiryaev A."/>
            <person name="Soop K."/>
            <person name="Spirin V."/>
            <person name="Szebenyi C."/>
            <person name="Tomsovsky M."/>
            <person name="Tulloss R.E."/>
            <person name="Uehling J."/>
            <person name="Grigoriev I.V."/>
            <person name="Vagvolgyi C."/>
            <person name="Papp T."/>
            <person name="Martin F.M."/>
            <person name="Miettinen O."/>
            <person name="Hibbett D.S."/>
            <person name="Nagy L.G."/>
        </authorList>
    </citation>
    <scope>NUCLEOTIDE SEQUENCE [LARGE SCALE GENOMIC DNA]</scope>
    <source>
        <strain evidence="2 3">CBS 166.37</strain>
    </source>
</reference>
<evidence type="ECO:0000313" key="3">
    <source>
        <dbReference type="Proteomes" id="UP000308652"/>
    </source>
</evidence>
<gene>
    <name evidence="2" type="ORF">BDQ12DRAFT_253709</name>
</gene>
<dbReference type="AlphaFoldDB" id="A0A5C3LVR7"/>
<feature type="chain" id="PRO_5023141893" evidence="1">
    <location>
        <begin position="18"/>
        <end position="190"/>
    </location>
</feature>
<dbReference type="Proteomes" id="UP000308652">
    <property type="component" value="Unassembled WGS sequence"/>
</dbReference>
<protein>
    <submittedName>
        <fullName evidence="2">Uncharacterized protein</fullName>
    </submittedName>
</protein>
<evidence type="ECO:0000256" key="1">
    <source>
        <dbReference type="SAM" id="SignalP"/>
    </source>
</evidence>
<dbReference type="OrthoDB" id="2844016at2759"/>
<organism evidence="2 3">
    <name type="scientific">Crucibulum laeve</name>
    <dbReference type="NCBI Taxonomy" id="68775"/>
    <lineage>
        <taxon>Eukaryota</taxon>
        <taxon>Fungi</taxon>
        <taxon>Dikarya</taxon>
        <taxon>Basidiomycota</taxon>
        <taxon>Agaricomycotina</taxon>
        <taxon>Agaricomycetes</taxon>
        <taxon>Agaricomycetidae</taxon>
        <taxon>Agaricales</taxon>
        <taxon>Agaricineae</taxon>
        <taxon>Nidulariaceae</taxon>
        <taxon>Crucibulum</taxon>
    </lineage>
</organism>
<keyword evidence="3" id="KW-1185">Reference proteome</keyword>
<dbReference type="EMBL" id="ML213615">
    <property type="protein sequence ID" value="TFK36216.1"/>
    <property type="molecule type" value="Genomic_DNA"/>
</dbReference>
<sequence>MLYFVFLVSFAITSCLGQTFLRDLSWNFTLAAVNTTLPNTNDTGVPLVLGQNGATSGIIFHVTSTISSYPYNDYPALALVDGSLRAYGSYGDWITNATAVKSGGTMGWVTTTRYAQSASQDYSVITLATSSLPALAAHGLSDQWSLCPFSGFRGQTNVVFNVSANIPAPPYLGYDPASCYGVTINIIPVQ</sequence>
<keyword evidence="1" id="KW-0732">Signal</keyword>
<name>A0A5C3LVR7_9AGAR</name>